<feature type="domain" description="MACPF" evidence="1">
    <location>
        <begin position="113"/>
        <end position="274"/>
    </location>
</feature>
<reference evidence="2 3" key="1">
    <citation type="journal article" date="2010" name="Cell">
        <title>The genome of Naegleria gruberi illuminates early eukaryotic versatility.</title>
        <authorList>
            <person name="Fritz-Laylin L.K."/>
            <person name="Prochnik S.E."/>
            <person name="Ginger M.L."/>
            <person name="Dacks J.B."/>
            <person name="Carpenter M.L."/>
            <person name="Field M.C."/>
            <person name="Kuo A."/>
            <person name="Paredez A."/>
            <person name="Chapman J."/>
            <person name="Pham J."/>
            <person name="Shu S."/>
            <person name="Neupane R."/>
            <person name="Cipriano M."/>
            <person name="Mancuso J."/>
            <person name="Tu H."/>
            <person name="Salamov A."/>
            <person name="Lindquist E."/>
            <person name="Shapiro H."/>
            <person name="Lucas S."/>
            <person name="Grigoriev I.V."/>
            <person name="Cande W.Z."/>
            <person name="Fulton C."/>
            <person name="Rokhsar D.S."/>
            <person name="Dawson S.C."/>
        </authorList>
    </citation>
    <scope>NUCLEOTIDE SEQUENCE [LARGE SCALE GENOMIC DNA]</scope>
    <source>
        <strain evidence="2 3">NEG-M</strain>
    </source>
</reference>
<proteinExistence type="predicted"/>
<protein>
    <submittedName>
        <fullName evidence="2">Predicted protein</fullName>
    </submittedName>
</protein>
<dbReference type="Pfam" id="PF01823">
    <property type="entry name" value="MACPF"/>
    <property type="match status" value="1"/>
</dbReference>
<dbReference type="InterPro" id="IPR020864">
    <property type="entry name" value="MACPF"/>
</dbReference>
<accession>D2W295</accession>
<sequence length="450" mass="50083">MRGFECRSNARSLNAAGGSRNMTSRALMDNLIIAGVGYSREDFSIKPQVLKSGPASSWVSDLSFTKTMTTASEYFSMVNPSDGQSVFNGLYSHSNAGIDLIFSKYFEGELYIVDSQKQFFTHSVNAPDIRVTDEFQQIIDILPEQMDWDMYNLVLTSFGDSIATSIKYGGIVDMTVSIRSCFNDPQMMQYISQELQYSIDGSSDVSKLPNGYVRYHKVSQLDIVGGNPQISNIHQRTATFAMNPVPVRLETIPIWRAFPDGPKQANMKKVYESYLQTRSRNVQNLINAFNAKREAEANNPQTFTAYKMDIRTNQLQKFGSSISLSKGQSGTITDDQIVVAVFGRTLLVADFVVGMQPVIHRNMDGTFFFDFNRGFCDNEVSNTCKITPGAVTWPLSEISALSTTGKNQCIQVIFQNSVRTRYSASAMYVCSGCMPVVSGKNISCNCPYVQ</sequence>
<organism evidence="3">
    <name type="scientific">Naegleria gruberi</name>
    <name type="common">Amoeba</name>
    <dbReference type="NCBI Taxonomy" id="5762"/>
    <lineage>
        <taxon>Eukaryota</taxon>
        <taxon>Discoba</taxon>
        <taxon>Heterolobosea</taxon>
        <taxon>Tetramitia</taxon>
        <taxon>Eutetramitia</taxon>
        <taxon>Vahlkampfiidae</taxon>
        <taxon>Naegleria</taxon>
    </lineage>
</organism>
<dbReference type="VEuPathDB" id="AmoebaDB:NAEGRDRAFT_75507"/>
<dbReference type="GeneID" id="8862964"/>
<dbReference type="AlphaFoldDB" id="D2W295"/>
<dbReference type="KEGG" id="ngr:NAEGRDRAFT_75507"/>
<keyword evidence="3" id="KW-1185">Reference proteome</keyword>
<evidence type="ECO:0000313" key="2">
    <source>
        <dbReference type="EMBL" id="EFC36825.1"/>
    </source>
</evidence>
<evidence type="ECO:0000313" key="3">
    <source>
        <dbReference type="Proteomes" id="UP000006671"/>
    </source>
</evidence>
<dbReference type="Proteomes" id="UP000006671">
    <property type="component" value="Unassembled WGS sequence"/>
</dbReference>
<dbReference type="EMBL" id="GG738925">
    <property type="protein sequence ID" value="EFC36825.1"/>
    <property type="molecule type" value="Genomic_DNA"/>
</dbReference>
<gene>
    <name evidence="2" type="ORF">NAEGRDRAFT_75507</name>
</gene>
<dbReference type="InParanoid" id="D2W295"/>
<evidence type="ECO:0000259" key="1">
    <source>
        <dbReference type="Pfam" id="PF01823"/>
    </source>
</evidence>
<dbReference type="RefSeq" id="XP_002669569.1">
    <property type="nucleotide sequence ID" value="XM_002669523.1"/>
</dbReference>
<name>D2W295_NAEGR</name>